<keyword evidence="2 4" id="KW-1005">Bacterial flagellum biogenesis</keyword>
<keyword evidence="5" id="KW-0966">Cell projection</keyword>
<dbReference type="InterPro" id="IPR024046">
    <property type="entry name" value="Flagellar_assmbl_FliW_dom_sf"/>
</dbReference>
<evidence type="ECO:0000256" key="4">
    <source>
        <dbReference type="HAMAP-Rule" id="MF_01185"/>
    </source>
</evidence>
<name>A0A370G8M7_9BACI</name>
<comment type="subcellular location">
    <subcellularLocation>
        <location evidence="4">Cytoplasm</location>
    </subcellularLocation>
</comment>
<dbReference type="InterPro" id="IPR003775">
    <property type="entry name" value="Flagellar_assembly_factor_FliW"/>
</dbReference>
<dbReference type="EMBL" id="QQAY01000012">
    <property type="protein sequence ID" value="RDI40117.1"/>
    <property type="molecule type" value="Genomic_DNA"/>
</dbReference>
<organism evidence="5 6">
    <name type="scientific">Falsibacillus pallidus</name>
    <dbReference type="NCBI Taxonomy" id="493781"/>
    <lineage>
        <taxon>Bacteria</taxon>
        <taxon>Bacillati</taxon>
        <taxon>Bacillota</taxon>
        <taxon>Bacilli</taxon>
        <taxon>Bacillales</taxon>
        <taxon>Bacillaceae</taxon>
        <taxon>Falsibacillus</taxon>
    </lineage>
</organism>
<keyword evidence="5" id="KW-0282">Flagellum</keyword>
<proteinExistence type="inferred from homology"/>
<keyword evidence="3 4" id="KW-0810">Translation regulation</keyword>
<dbReference type="GO" id="GO:0044780">
    <property type="term" value="P:bacterial-type flagellum assembly"/>
    <property type="evidence" value="ECO:0007669"/>
    <property type="project" value="UniProtKB-UniRule"/>
</dbReference>
<comment type="subunit">
    <text evidence="4">Interacts with translational regulator CsrA and flagellin(s).</text>
</comment>
<evidence type="ECO:0000313" key="5">
    <source>
        <dbReference type="EMBL" id="RDI40117.1"/>
    </source>
</evidence>
<dbReference type="NCBIfam" id="NF009793">
    <property type="entry name" value="PRK13285.1-1"/>
    <property type="match status" value="1"/>
</dbReference>
<evidence type="ECO:0000256" key="2">
    <source>
        <dbReference type="ARBA" id="ARBA00022795"/>
    </source>
</evidence>
<dbReference type="PANTHER" id="PTHR39190">
    <property type="entry name" value="FLAGELLAR ASSEMBLY FACTOR FLIW"/>
    <property type="match status" value="1"/>
</dbReference>
<sequence>MSISTKYHGEMEVAQEEIWHFDSGIPGFLNEKTFVLLPLEDNPLFQILQSTENKNLAFVLTNPFYFNKNYDFKIDEGTLEQLSLQNEKDVAAMVIVTVKDPFEKSTANLQAPVIFNLSNQKAKQMILTQTEYKTREFIFQQLPASKG</sequence>
<accession>A0A370G8M7</accession>
<keyword evidence="5" id="KW-0969">Cilium</keyword>
<keyword evidence="6" id="KW-1185">Reference proteome</keyword>
<dbReference type="OrthoDB" id="9801235at2"/>
<evidence type="ECO:0000256" key="3">
    <source>
        <dbReference type="ARBA" id="ARBA00022845"/>
    </source>
</evidence>
<keyword evidence="4" id="KW-0143">Chaperone</keyword>
<dbReference type="HAMAP" id="MF_01185">
    <property type="entry name" value="FliW"/>
    <property type="match status" value="1"/>
</dbReference>
<reference evidence="5 6" key="1">
    <citation type="submission" date="2018-07" db="EMBL/GenBank/DDBJ databases">
        <title>Genomic Encyclopedia of Type Strains, Phase IV (KMG-IV): sequencing the most valuable type-strain genomes for metagenomic binning, comparative biology and taxonomic classification.</title>
        <authorList>
            <person name="Goeker M."/>
        </authorList>
    </citation>
    <scope>NUCLEOTIDE SEQUENCE [LARGE SCALE GENOMIC DNA]</scope>
    <source>
        <strain evidence="5 6">DSM 25281</strain>
    </source>
</reference>
<dbReference type="GO" id="GO:0006417">
    <property type="term" value="P:regulation of translation"/>
    <property type="evidence" value="ECO:0007669"/>
    <property type="project" value="UniProtKB-KW"/>
</dbReference>
<dbReference type="SUPFAM" id="SSF141457">
    <property type="entry name" value="BH3618-like"/>
    <property type="match status" value="1"/>
</dbReference>
<evidence type="ECO:0000256" key="1">
    <source>
        <dbReference type="ARBA" id="ARBA00022490"/>
    </source>
</evidence>
<gene>
    <name evidence="4" type="primary">fliW</name>
    <name evidence="5" type="ORF">DFR59_11233</name>
</gene>
<comment type="similarity">
    <text evidence="4">Belongs to the FliW family.</text>
</comment>
<keyword evidence="1 4" id="KW-0963">Cytoplasm</keyword>
<dbReference type="AlphaFoldDB" id="A0A370G8M7"/>
<dbReference type="Proteomes" id="UP000255326">
    <property type="component" value="Unassembled WGS sequence"/>
</dbReference>
<dbReference type="RefSeq" id="WP_114746509.1">
    <property type="nucleotide sequence ID" value="NZ_QQAY01000012.1"/>
</dbReference>
<dbReference type="Pfam" id="PF02623">
    <property type="entry name" value="FliW"/>
    <property type="match status" value="1"/>
</dbReference>
<dbReference type="PANTHER" id="PTHR39190:SF1">
    <property type="entry name" value="FLAGELLAR ASSEMBLY FACTOR FLIW"/>
    <property type="match status" value="1"/>
</dbReference>
<dbReference type="GO" id="GO:0005737">
    <property type="term" value="C:cytoplasm"/>
    <property type="evidence" value="ECO:0007669"/>
    <property type="project" value="UniProtKB-SubCell"/>
</dbReference>
<dbReference type="Gene3D" id="2.30.290.10">
    <property type="entry name" value="BH3618-like"/>
    <property type="match status" value="1"/>
</dbReference>
<protein>
    <recommendedName>
        <fullName evidence="4">Flagellar assembly factor FliW</fullName>
    </recommendedName>
</protein>
<evidence type="ECO:0000313" key="6">
    <source>
        <dbReference type="Proteomes" id="UP000255326"/>
    </source>
</evidence>
<comment type="function">
    <text evidence="4">Acts as an anti-CsrA protein, binds CsrA and prevents it from repressing translation of its target genes, one of which is flagellin. Binds to flagellin and participates in the assembly of the flagellum.</text>
</comment>
<comment type="caution">
    <text evidence="5">The sequence shown here is derived from an EMBL/GenBank/DDBJ whole genome shotgun (WGS) entry which is preliminary data.</text>
</comment>